<evidence type="ECO:0000313" key="2">
    <source>
        <dbReference type="Proteomes" id="UP000832097"/>
    </source>
</evidence>
<dbReference type="Proteomes" id="UP000832097">
    <property type="component" value="Chromosome"/>
</dbReference>
<gene>
    <name evidence="1" type="ORF">MTO99_18810</name>
</gene>
<dbReference type="Gene3D" id="2.30.110.10">
    <property type="entry name" value="Electron Transport, Fmn-binding Protein, Chain A"/>
    <property type="match status" value="1"/>
</dbReference>
<dbReference type="Pfam" id="PF12900">
    <property type="entry name" value="Pyridox_ox_2"/>
    <property type="match status" value="1"/>
</dbReference>
<reference evidence="1 2" key="1">
    <citation type="submission" date="2022-03" db="EMBL/GenBank/DDBJ databases">
        <title>Mucilaginibacter sp. isolated from the gut of Protaetia brevitarsis seulensis larvae.</title>
        <authorList>
            <person name="Won M."/>
            <person name="Kim S.-J."/>
            <person name="Kwon S.-W."/>
        </authorList>
    </citation>
    <scope>NUCLEOTIDE SEQUENCE [LARGE SCALE GENOMIC DNA]</scope>
    <source>
        <strain evidence="1 2">CFWR-12</strain>
    </source>
</reference>
<proteinExistence type="predicted"/>
<sequence length="140" mass="15724">MTAAADDEIEDREPTRRLDKEECWQRIVASPFGRIATTAAGEVDIYPVNFAVDGETIVFRTAPGSKLLEIMVHSRVAFEVDGYSDSEAWSVVVKGEAEEFSSEPEVEAAQLLGIEPWAPERKDRWVRIRVSEVHGRSFAR</sequence>
<dbReference type="InterPro" id="IPR012349">
    <property type="entry name" value="Split_barrel_FMN-bd"/>
</dbReference>
<dbReference type="SUPFAM" id="SSF50475">
    <property type="entry name" value="FMN-binding split barrel"/>
    <property type="match status" value="1"/>
</dbReference>
<dbReference type="EMBL" id="CP094528">
    <property type="protein sequence ID" value="UOE44180.1"/>
    <property type="molecule type" value="Genomic_DNA"/>
</dbReference>
<accession>A0ABY4BY56</accession>
<evidence type="ECO:0000313" key="1">
    <source>
        <dbReference type="EMBL" id="UOE44180.1"/>
    </source>
</evidence>
<organism evidence="1 2">
    <name type="scientific">Agromyces larvae</name>
    <dbReference type="NCBI Taxonomy" id="2929802"/>
    <lineage>
        <taxon>Bacteria</taxon>
        <taxon>Bacillati</taxon>
        <taxon>Actinomycetota</taxon>
        <taxon>Actinomycetes</taxon>
        <taxon>Micrococcales</taxon>
        <taxon>Microbacteriaceae</taxon>
        <taxon>Agromyces</taxon>
    </lineage>
</organism>
<name>A0ABY4BY56_9MICO</name>
<dbReference type="RefSeq" id="WP_243555754.1">
    <property type="nucleotide sequence ID" value="NZ_CP094528.1"/>
</dbReference>
<keyword evidence="2" id="KW-1185">Reference proteome</keyword>
<protein>
    <submittedName>
        <fullName evidence="1">Pyridoxamine 5'-phosphate oxidase family protein</fullName>
    </submittedName>
</protein>
<dbReference type="InterPro" id="IPR024747">
    <property type="entry name" value="Pyridox_Oxase-rel"/>
</dbReference>